<organism evidence="3 4">
    <name type="scientific">Verticillium nonalfalfae</name>
    <dbReference type="NCBI Taxonomy" id="1051616"/>
    <lineage>
        <taxon>Eukaryota</taxon>
        <taxon>Fungi</taxon>
        <taxon>Dikarya</taxon>
        <taxon>Ascomycota</taxon>
        <taxon>Pezizomycotina</taxon>
        <taxon>Sordariomycetes</taxon>
        <taxon>Hypocreomycetidae</taxon>
        <taxon>Glomerellales</taxon>
        <taxon>Plectosphaerellaceae</taxon>
        <taxon>Verticillium</taxon>
    </lineage>
</organism>
<evidence type="ECO:0000256" key="2">
    <source>
        <dbReference type="SAM" id="Phobius"/>
    </source>
</evidence>
<feature type="transmembrane region" description="Helical" evidence="2">
    <location>
        <begin position="31"/>
        <end position="54"/>
    </location>
</feature>
<dbReference type="AlphaFoldDB" id="A0A3M9YIA3"/>
<keyword evidence="2" id="KW-0472">Membrane</keyword>
<dbReference type="Proteomes" id="UP000267145">
    <property type="component" value="Unassembled WGS sequence"/>
</dbReference>
<comment type="caution">
    <text evidence="3">The sequence shown here is derived from an EMBL/GenBank/DDBJ whole genome shotgun (WGS) entry which is preliminary data.</text>
</comment>
<name>A0A3M9YIA3_9PEZI</name>
<evidence type="ECO:0000313" key="4">
    <source>
        <dbReference type="Proteomes" id="UP000267145"/>
    </source>
</evidence>
<evidence type="ECO:0000256" key="1">
    <source>
        <dbReference type="SAM" id="MobiDB-lite"/>
    </source>
</evidence>
<proteinExistence type="predicted"/>
<feature type="transmembrane region" description="Helical" evidence="2">
    <location>
        <begin position="60"/>
        <end position="83"/>
    </location>
</feature>
<accession>A0A3M9YIA3</accession>
<keyword evidence="2" id="KW-1133">Transmembrane helix</keyword>
<dbReference type="RefSeq" id="XP_028497506.1">
    <property type="nucleotide sequence ID" value="XM_028636927.1"/>
</dbReference>
<feature type="region of interest" description="Disordered" evidence="1">
    <location>
        <begin position="186"/>
        <end position="248"/>
    </location>
</feature>
<sequence>MPSQFVLVPATLSPRYQGVEDPTPRQSRLKYLIIASVFLFSIAIAIYCIVGLIYSSQPHFLPATLAVGTGVSVLVIGSILAFLKCWSRVRGRMPAVIPGNSTHGFELSNDEDASNTGGGYGGFRGWLTMDMPTKIGVVGVEMSNFASRTGAALFGPPVTVSEEQVPERARGADACLEHREHISLNHHSVRDEGLGNMSSEERSRNSTPIYTSKGRLRQGSVNEENQKTTGTAGASSNSRVEAVPKTRAASRDVPFARAVGGQSAFAACDQVRKSANQKATTHHDEAPEDRANLPSETRRHLISMPLTGAYSGSSNLPKYYPLQTRHEPVSGSLGSLFRRDEVLETIQNTSSNPQAPPPAPAAVRKAGSAGPIIVKRWQMYEEGGTKLR</sequence>
<keyword evidence="2" id="KW-0812">Transmembrane</keyword>
<feature type="region of interest" description="Disordered" evidence="1">
    <location>
        <begin position="347"/>
        <end position="366"/>
    </location>
</feature>
<feature type="compositionally biased region" description="Basic and acidic residues" evidence="1">
    <location>
        <begin position="186"/>
        <end position="204"/>
    </location>
</feature>
<dbReference type="EMBL" id="RBVV01000017">
    <property type="protein sequence ID" value="RNJ59348.1"/>
    <property type="molecule type" value="Genomic_DNA"/>
</dbReference>
<feature type="compositionally biased region" description="Polar residues" evidence="1">
    <location>
        <begin position="219"/>
        <end position="239"/>
    </location>
</feature>
<keyword evidence="4" id="KW-1185">Reference proteome</keyword>
<reference evidence="3 4" key="1">
    <citation type="submission" date="2018-10" db="EMBL/GenBank/DDBJ databases">
        <title>Genome sequence of Verticillium nonalfalfae VnAa140.</title>
        <authorList>
            <person name="Stajich J.E."/>
            <person name="Kasson M.T."/>
        </authorList>
    </citation>
    <scope>NUCLEOTIDE SEQUENCE [LARGE SCALE GENOMIC DNA]</scope>
    <source>
        <strain evidence="3 4">VnAa140</strain>
    </source>
</reference>
<protein>
    <submittedName>
        <fullName evidence="3">Uncharacterized protein</fullName>
    </submittedName>
</protein>
<gene>
    <name evidence="3" type="ORF">D7B24_002726</name>
</gene>
<dbReference type="GeneID" id="39606415"/>
<evidence type="ECO:0000313" key="3">
    <source>
        <dbReference type="EMBL" id="RNJ59348.1"/>
    </source>
</evidence>